<dbReference type="PANTHER" id="PTHR22916">
    <property type="entry name" value="GLYCOSYLTRANSFERASE"/>
    <property type="match status" value="1"/>
</dbReference>
<name>A0A398D7G3_9BACT</name>
<evidence type="ECO:0000313" key="3">
    <source>
        <dbReference type="Proteomes" id="UP000266260"/>
    </source>
</evidence>
<dbReference type="AlphaFoldDB" id="A0A398D7G3"/>
<evidence type="ECO:0000259" key="1">
    <source>
        <dbReference type="Pfam" id="PF00535"/>
    </source>
</evidence>
<comment type="caution">
    <text evidence="2">The sequence shown here is derived from an EMBL/GenBank/DDBJ whole genome shotgun (WGS) entry which is preliminary data.</text>
</comment>
<protein>
    <submittedName>
        <fullName evidence="2">Glycosyltransferase</fullName>
    </submittedName>
</protein>
<reference evidence="2 3" key="1">
    <citation type="submission" date="2018-09" db="EMBL/GenBank/DDBJ databases">
        <title>Discovery and Ecogenomic Context for Candidatus Cryosericales, a Global Caldiserica Order Active in Thawing Permafrost.</title>
        <authorList>
            <person name="Martinez M.A."/>
            <person name="Woodcroft B.J."/>
            <person name="Ignacio Espinoza J.C."/>
            <person name="Zayed A."/>
            <person name="Singleton C.M."/>
            <person name="Boyd J."/>
            <person name="Li Y.-F."/>
            <person name="Purvine S."/>
            <person name="Maughan H."/>
            <person name="Hodgkins S.B."/>
            <person name="Anderson D."/>
            <person name="Sederholm M."/>
            <person name="Temperton B."/>
            <person name="Saleska S.R."/>
            <person name="Tyson G.W."/>
            <person name="Rich V.I."/>
        </authorList>
    </citation>
    <scope>NUCLEOTIDE SEQUENCE [LARGE SCALE GENOMIC DNA]</scope>
    <source>
        <strain evidence="2 3">SMC6</strain>
    </source>
</reference>
<keyword evidence="3" id="KW-1185">Reference proteome</keyword>
<dbReference type="PANTHER" id="PTHR22916:SF3">
    <property type="entry name" value="UDP-GLCNAC:BETAGAL BETA-1,3-N-ACETYLGLUCOSAMINYLTRANSFERASE-LIKE PROTEIN 1"/>
    <property type="match status" value="1"/>
</dbReference>
<feature type="domain" description="Glycosyltransferase 2-like" evidence="1">
    <location>
        <begin position="14"/>
        <end position="63"/>
    </location>
</feature>
<dbReference type="SUPFAM" id="SSF53448">
    <property type="entry name" value="Nucleotide-diphospho-sugar transferases"/>
    <property type="match status" value="1"/>
</dbReference>
<organism evidence="2 3">
    <name type="scientific">Candidatus Cryosericum odellii</name>
    <dbReference type="NCBI Taxonomy" id="2290917"/>
    <lineage>
        <taxon>Bacteria</taxon>
        <taxon>Pseudomonadati</taxon>
        <taxon>Caldisericota/Cryosericota group</taxon>
        <taxon>Candidatus Cryosericota</taxon>
        <taxon>Candidatus Cryosericia</taxon>
        <taxon>Candidatus Cryosericales</taxon>
        <taxon>Candidatus Cryosericaceae</taxon>
        <taxon>Candidatus Cryosericum</taxon>
    </lineage>
</organism>
<dbReference type="Proteomes" id="UP000266260">
    <property type="component" value="Unassembled WGS sequence"/>
</dbReference>
<accession>A0A398D7G3</accession>
<gene>
    <name evidence="2" type="ORF">SMC6_07760</name>
</gene>
<evidence type="ECO:0000313" key="2">
    <source>
        <dbReference type="EMBL" id="RIE07064.1"/>
    </source>
</evidence>
<sequence length="69" mass="7882">MVIDRTLYNQPLVSICIPTYNNARCLRESLDAIVNETYSNREIIVSGNASTDDTKEIADEYVKKVWSKI</sequence>
<dbReference type="InterPro" id="IPR001173">
    <property type="entry name" value="Glyco_trans_2-like"/>
</dbReference>
<dbReference type="InterPro" id="IPR029044">
    <property type="entry name" value="Nucleotide-diphossugar_trans"/>
</dbReference>
<dbReference type="Gene3D" id="3.90.550.10">
    <property type="entry name" value="Spore Coat Polysaccharide Biosynthesis Protein SpsA, Chain A"/>
    <property type="match status" value="1"/>
</dbReference>
<dbReference type="Pfam" id="PF00535">
    <property type="entry name" value="Glycos_transf_2"/>
    <property type="match status" value="1"/>
</dbReference>
<proteinExistence type="predicted"/>
<keyword evidence="2" id="KW-0808">Transferase</keyword>
<dbReference type="GO" id="GO:0016758">
    <property type="term" value="F:hexosyltransferase activity"/>
    <property type="evidence" value="ECO:0007669"/>
    <property type="project" value="UniProtKB-ARBA"/>
</dbReference>
<dbReference type="EMBL" id="QXIT01000136">
    <property type="protein sequence ID" value="RIE07064.1"/>
    <property type="molecule type" value="Genomic_DNA"/>
</dbReference>